<dbReference type="InterPro" id="IPR045301">
    <property type="entry name" value="GEX3-like"/>
</dbReference>
<dbReference type="SMART" id="SM00564">
    <property type="entry name" value="PQQ"/>
    <property type="match status" value="2"/>
</dbReference>
<sequence>MAEQTAPRRFLFFRCGDRSLALTAAYAPPPCSASLSPALRRPPLNCAGALRSGLVVPCAGLSPGPCAAAYACTHTHLSWKPAFFEQAAMGMGLLWRPLCLLACFLAGAARSESSPALTVPHAARAPPRAAARALSTPIIANDGRLVACSGKDLLAFDRDGSVAWTVPLGHMCNGSIRPVADRDKVYLVAEDKVIKVSPRNAHTATPASEVLFSYNATPGRSEEIVGLAVSGSYASFFVTIRNRGLFVFSLQGELQWSLGPVLDWFGHRLGCEGNVSACYFDAPVLDRLEGALYVLNTEGKLYSLYIQNRAFRWIQDLSSFDKVMTIAPGNSQCLYVVFQRKSIVVGLNVSTGNISWKQNIGPLSNERTLPTVDSDGWLSIGSLDGILYSISPDGDMRKFLEETANDSAIHVGPVLDCSGFSMYIAQTIVEGKLIRTSGDYTSVSVMKPSRMLVTLFAPANGTAYWTGEYPGELSNFLSSGDLIDFVVDETILLTLLSAARFGNATQCYPRILQGQTFSWTCKQAEAKFVQADPGENKLVLLLLLFQLIVIVIQAVAFCFCCIFWRKKKLQGKGLRKFLEKRRSLHIKKRALDKMISELEQKAAQDATSNETLGELGEMVKAKEGVERKLYASYSLGKDKLSMNQGSSTLPLYHGEYKSHSFRCSQKESITVFNGLSDTSTSEDSTSSSSSDDSESCSCCEDMDFDMRLQSVEDAGPSNSASDAERVQDECVR</sequence>
<gene>
    <name evidence="4" type="ORF">URODEC1_LOCUS53107</name>
</gene>
<dbReference type="AlphaFoldDB" id="A0ABC9AD56"/>
<protein>
    <recommendedName>
        <fullName evidence="3">Pyrrolo-quinoline quinone repeat domain-containing protein</fullName>
    </recommendedName>
</protein>
<feature type="domain" description="Pyrrolo-quinoline quinone repeat" evidence="3">
    <location>
        <begin position="134"/>
        <end position="358"/>
    </location>
</feature>
<dbReference type="InterPro" id="IPR018391">
    <property type="entry name" value="PQQ_b-propeller_rpt"/>
</dbReference>
<feature type="compositionally biased region" description="Basic and acidic residues" evidence="1">
    <location>
        <begin position="722"/>
        <end position="732"/>
    </location>
</feature>
<dbReference type="PANTHER" id="PTHR37253">
    <property type="entry name" value="PROTEIN GAMETE EXPRESSED 3"/>
    <property type="match status" value="1"/>
</dbReference>
<dbReference type="InterPro" id="IPR015943">
    <property type="entry name" value="WD40/YVTN_repeat-like_dom_sf"/>
</dbReference>
<feature type="transmembrane region" description="Helical" evidence="2">
    <location>
        <begin position="538"/>
        <end position="564"/>
    </location>
</feature>
<organism evidence="4 5">
    <name type="scientific">Urochloa decumbens</name>
    <dbReference type="NCBI Taxonomy" id="240449"/>
    <lineage>
        <taxon>Eukaryota</taxon>
        <taxon>Viridiplantae</taxon>
        <taxon>Streptophyta</taxon>
        <taxon>Embryophyta</taxon>
        <taxon>Tracheophyta</taxon>
        <taxon>Spermatophyta</taxon>
        <taxon>Magnoliopsida</taxon>
        <taxon>Liliopsida</taxon>
        <taxon>Poales</taxon>
        <taxon>Poaceae</taxon>
        <taxon>PACMAD clade</taxon>
        <taxon>Panicoideae</taxon>
        <taxon>Panicodae</taxon>
        <taxon>Paniceae</taxon>
        <taxon>Melinidinae</taxon>
        <taxon>Urochloa</taxon>
    </lineage>
</organism>
<keyword evidence="2" id="KW-1133">Transmembrane helix</keyword>
<keyword evidence="5" id="KW-1185">Reference proteome</keyword>
<proteinExistence type="predicted"/>
<reference evidence="5" key="1">
    <citation type="submission" date="2024-06" db="EMBL/GenBank/DDBJ databases">
        <authorList>
            <person name="Ryan C."/>
        </authorList>
    </citation>
    <scope>NUCLEOTIDE SEQUENCE [LARGE SCALE GENOMIC DNA]</scope>
</reference>
<evidence type="ECO:0000313" key="5">
    <source>
        <dbReference type="Proteomes" id="UP001497457"/>
    </source>
</evidence>
<evidence type="ECO:0000259" key="3">
    <source>
        <dbReference type="Pfam" id="PF13360"/>
    </source>
</evidence>
<evidence type="ECO:0000256" key="1">
    <source>
        <dbReference type="SAM" id="MobiDB-lite"/>
    </source>
</evidence>
<accession>A0ABC9AD56</accession>
<reference evidence="4 5" key="2">
    <citation type="submission" date="2024-10" db="EMBL/GenBank/DDBJ databases">
        <authorList>
            <person name="Ryan C."/>
        </authorList>
    </citation>
    <scope>NUCLEOTIDE SEQUENCE [LARGE SCALE GENOMIC DNA]</scope>
</reference>
<dbReference type="SUPFAM" id="SSF50998">
    <property type="entry name" value="Quinoprotein alcohol dehydrogenase-like"/>
    <property type="match status" value="1"/>
</dbReference>
<dbReference type="Proteomes" id="UP001497457">
    <property type="component" value="Chromosome 20rd"/>
</dbReference>
<dbReference type="Pfam" id="PF13360">
    <property type="entry name" value="PQQ_2"/>
    <property type="match status" value="1"/>
</dbReference>
<feature type="region of interest" description="Disordered" evidence="1">
    <location>
        <begin position="675"/>
        <end position="732"/>
    </location>
</feature>
<evidence type="ECO:0000256" key="2">
    <source>
        <dbReference type="SAM" id="Phobius"/>
    </source>
</evidence>
<evidence type="ECO:0000313" key="4">
    <source>
        <dbReference type="EMBL" id="CAL4975376.1"/>
    </source>
</evidence>
<keyword evidence="2" id="KW-0812">Transmembrane</keyword>
<name>A0ABC9AD56_9POAL</name>
<dbReference type="PANTHER" id="PTHR37253:SF1">
    <property type="entry name" value="PROTEIN GAMETE EXPRESSED 3"/>
    <property type="match status" value="1"/>
</dbReference>
<dbReference type="Gene3D" id="2.130.10.10">
    <property type="entry name" value="YVTN repeat-like/Quinoprotein amine dehydrogenase"/>
    <property type="match status" value="1"/>
</dbReference>
<keyword evidence="2" id="KW-0472">Membrane</keyword>
<dbReference type="InterPro" id="IPR002372">
    <property type="entry name" value="PQQ_rpt_dom"/>
</dbReference>
<dbReference type="InterPro" id="IPR011047">
    <property type="entry name" value="Quinoprotein_ADH-like_sf"/>
</dbReference>
<feature type="compositionally biased region" description="Low complexity" evidence="1">
    <location>
        <begin position="676"/>
        <end position="690"/>
    </location>
</feature>
<dbReference type="EMBL" id="OZ075130">
    <property type="protein sequence ID" value="CAL4975376.1"/>
    <property type="molecule type" value="Genomic_DNA"/>
</dbReference>